<dbReference type="InterPro" id="IPR003812">
    <property type="entry name" value="Fido"/>
</dbReference>
<accession>A0ABN6S808</accession>
<proteinExistence type="predicted"/>
<evidence type="ECO:0000256" key="1">
    <source>
        <dbReference type="SAM" id="MobiDB-lite"/>
    </source>
</evidence>
<dbReference type="Pfam" id="PF02661">
    <property type="entry name" value="Fic"/>
    <property type="match status" value="1"/>
</dbReference>
<protein>
    <recommendedName>
        <fullName evidence="2">Fido domain-containing protein</fullName>
    </recommendedName>
</protein>
<dbReference type="InterPro" id="IPR036597">
    <property type="entry name" value="Fido-like_dom_sf"/>
</dbReference>
<name>A0ABN6S808_9BACT</name>
<dbReference type="EMBL" id="AP026709">
    <property type="protein sequence ID" value="BDQ38437.1"/>
    <property type="molecule type" value="Genomic_DNA"/>
</dbReference>
<dbReference type="Gene3D" id="1.10.3290.10">
    <property type="entry name" value="Fido-like domain"/>
    <property type="match status" value="1"/>
</dbReference>
<dbReference type="InterPro" id="IPR040198">
    <property type="entry name" value="Fido_containing"/>
</dbReference>
<evidence type="ECO:0000313" key="3">
    <source>
        <dbReference type="EMBL" id="BDQ38437.1"/>
    </source>
</evidence>
<dbReference type="RefSeq" id="WP_281760935.1">
    <property type="nucleotide sequence ID" value="NZ_AP026709.1"/>
</dbReference>
<keyword evidence="4" id="KW-1185">Reference proteome</keyword>
<gene>
    <name evidence="3" type="ORF">SYK_27970</name>
</gene>
<feature type="domain" description="Fido" evidence="2">
    <location>
        <begin position="1"/>
        <end position="97"/>
    </location>
</feature>
<dbReference type="PANTHER" id="PTHR13504">
    <property type="entry name" value="FIDO DOMAIN-CONTAINING PROTEIN DDB_G0283145"/>
    <property type="match status" value="1"/>
</dbReference>
<dbReference type="SUPFAM" id="SSF140931">
    <property type="entry name" value="Fic-like"/>
    <property type="match status" value="1"/>
</dbReference>
<reference evidence="3 4" key="1">
    <citation type="submission" date="2022-08" db="EMBL/GenBank/DDBJ databases">
        <title>Genome Sequence of the sulphate-reducing bacterium, Pseudodesulfovibrio sp. SYK.</title>
        <authorList>
            <person name="Kondo R."/>
            <person name="Kataoka T."/>
        </authorList>
    </citation>
    <scope>NUCLEOTIDE SEQUENCE [LARGE SCALE GENOMIC DNA]</scope>
    <source>
        <strain evidence="3 4">SYK</strain>
    </source>
</reference>
<dbReference type="PANTHER" id="PTHR13504:SF33">
    <property type="entry name" value="FIC FAMILY PROTEIN"/>
    <property type="match status" value="1"/>
</dbReference>
<organism evidence="3 4">
    <name type="scientific">Pseudodesulfovibrio nedwellii</name>
    <dbReference type="NCBI Taxonomy" id="2973072"/>
    <lineage>
        <taxon>Bacteria</taxon>
        <taxon>Pseudomonadati</taxon>
        <taxon>Thermodesulfobacteriota</taxon>
        <taxon>Desulfovibrionia</taxon>
        <taxon>Desulfovibrionales</taxon>
        <taxon>Desulfovibrionaceae</taxon>
    </lineage>
</organism>
<feature type="region of interest" description="Disordered" evidence="1">
    <location>
        <begin position="77"/>
        <end position="97"/>
    </location>
</feature>
<dbReference type="Proteomes" id="UP001317742">
    <property type="component" value="Chromosome"/>
</dbReference>
<dbReference type="PROSITE" id="PS51459">
    <property type="entry name" value="FIDO"/>
    <property type="match status" value="1"/>
</dbReference>
<sequence>MVSGRSGKVKLHYEAPPADLFPKEMEVFLDWFNSPVDGDGIVRAGIAHFWFVTLHPFDDGNGRLARAITDMAIAQDEQTSQKSYSLSSQVSASQKAY</sequence>
<evidence type="ECO:0000259" key="2">
    <source>
        <dbReference type="PROSITE" id="PS51459"/>
    </source>
</evidence>
<evidence type="ECO:0000313" key="4">
    <source>
        <dbReference type="Proteomes" id="UP001317742"/>
    </source>
</evidence>
<feature type="compositionally biased region" description="Low complexity" evidence="1">
    <location>
        <begin position="78"/>
        <end position="97"/>
    </location>
</feature>